<dbReference type="PROSITE" id="PS51257">
    <property type="entry name" value="PROKAR_LIPOPROTEIN"/>
    <property type="match status" value="1"/>
</dbReference>
<gene>
    <name evidence="1" type="ORF">KMW28_25430</name>
</gene>
<name>A0AAX1NEG7_9BACT</name>
<reference evidence="1 2" key="1">
    <citation type="submission" date="2021-05" db="EMBL/GenBank/DDBJ databases">
        <title>Comparative genomic studies on the polysaccharide-degrading batcterial strains of the Flammeovirga genus.</title>
        <authorList>
            <person name="Zewei F."/>
            <person name="Zheng Z."/>
            <person name="Yu L."/>
            <person name="Ruyue G."/>
            <person name="Yanhong M."/>
            <person name="Yuanyuan C."/>
            <person name="Jingyan G."/>
            <person name="Wenjun H."/>
        </authorList>
    </citation>
    <scope>NUCLEOTIDE SEQUENCE [LARGE SCALE GENOMIC DNA]</scope>
    <source>
        <strain evidence="1 2">NBRC:100898</strain>
    </source>
</reference>
<sequence>MKKLILLIVGAIIVVACNNKTPEPKTEFVPVPGDTTVIVIPGDTVVVRDTVIITPGIPIGPSTPISVHPVKQIEGYDTLKVAKDGVVVGIIKSNETISAWKKIDTQKKLSEYTMEIDATSSHGKSFVNVYLTKDGEDKRISYHVGGKTTYKGKWSIGEANPVSTEEMLQKYGDWIVRDDYFEWSFGDTGNFIWRSGDSTQKGGEFEIRKFDVK</sequence>
<evidence type="ECO:0000313" key="1">
    <source>
        <dbReference type="EMBL" id="QWG04238.1"/>
    </source>
</evidence>
<dbReference type="KEGG" id="fya:KMW28_25430"/>
<dbReference type="EMBL" id="CP076133">
    <property type="protein sequence ID" value="QWG04238.1"/>
    <property type="molecule type" value="Genomic_DNA"/>
</dbReference>
<accession>A0AAX1NEG7</accession>
<dbReference type="AlphaFoldDB" id="A0AAX1NEG7"/>
<organism evidence="1 2">
    <name type="scientific">Flammeovirga yaeyamensis</name>
    <dbReference type="NCBI Taxonomy" id="367791"/>
    <lineage>
        <taxon>Bacteria</taxon>
        <taxon>Pseudomonadati</taxon>
        <taxon>Bacteroidota</taxon>
        <taxon>Cytophagia</taxon>
        <taxon>Cytophagales</taxon>
        <taxon>Flammeovirgaceae</taxon>
        <taxon>Flammeovirga</taxon>
    </lineage>
</organism>
<keyword evidence="2" id="KW-1185">Reference proteome</keyword>
<protein>
    <submittedName>
        <fullName evidence="1">Lytic polysaccharide monooxygenase</fullName>
    </submittedName>
</protein>
<keyword evidence="1" id="KW-0503">Monooxygenase</keyword>
<dbReference type="Proteomes" id="UP000678679">
    <property type="component" value="Chromosome 2"/>
</dbReference>
<dbReference type="RefSeq" id="WP_169663726.1">
    <property type="nucleotide sequence ID" value="NZ_CP076133.1"/>
</dbReference>
<dbReference type="GO" id="GO:0004497">
    <property type="term" value="F:monooxygenase activity"/>
    <property type="evidence" value="ECO:0007669"/>
    <property type="project" value="UniProtKB-KW"/>
</dbReference>
<evidence type="ECO:0000313" key="2">
    <source>
        <dbReference type="Proteomes" id="UP000678679"/>
    </source>
</evidence>
<proteinExistence type="predicted"/>
<keyword evidence="1" id="KW-0560">Oxidoreductase</keyword>